<protein>
    <submittedName>
        <fullName evidence="1">Uncharacterized protein</fullName>
    </submittedName>
</protein>
<accession>A0A9N9LYA3</accession>
<keyword evidence="2" id="KW-1185">Reference proteome</keyword>
<dbReference type="Proteomes" id="UP000701801">
    <property type="component" value="Unassembled WGS sequence"/>
</dbReference>
<proteinExistence type="predicted"/>
<evidence type="ECO:0000313" key="2">
    <source>
        <dbReference type="Proteomes" id="UP000701801"/>
    </source>
</evidence>
<gene>
    <name evidence="1" type="ORF">HYALB_00012871</name>
</gene>
<comment type="caution">
    <text evidence="1">The sequence shown here is derived from an EMBL/GenBank/DDBJ whole genome shotgun (WGS) entry which is preliminary data.</text>
</comment>
<dbReference type="AlphaFoldDB" id="A0A9N9LYA3"/>
<reference evidence="1" key="1">
    <citation type="submission" date="2021-07" db="EMBL/GenBank/DDBJ databases">
        <authorList>
            <person name="Durling M."/>
        </authorList>
    </citation>
    <scope>NUCLEOTIDE SEQUENCE</scope>
</reference>
<dbReference type="EMBL" id="CAJVRM010000416">
    <property type="protein sequence ID" value="CAG8980771.1"/>
    <property type="molecule type" value="Genomic_DNA"/>
</dbReference>
<organism evidence="1 2">
    <name type="scientific">Hymenoscyphus albidus</name>
    <dbReference type="NCBI Taxonomy" id="595503"/>
    <lineage>
        <taxon>Eukaryota</taxon>
        <taxon>Fungi</taxon>
        <taxon>Dikarya</taxon>
        <taxon>Ascomycota</taxon>
        <taxon>Pezizomycotina</taxon>
        <taxon>Leotiomycetes</taxon>
        <taxon>Helotiales</taxon>
        <taxon>Helotiaceae</taxon>
        <taxon>Hymenoscyphus</taxon>
    </lineage>
</organism>
<evidence type="ECO:0000313" key="1">
    <source>
        <dbReference type="EMBL" id="CAG8980771.1"/>
    </source>
</evidence>
<name>A0A9N9LYA3_9HELO</name>
<sequence>MTFGESEDYTLLPPLYNPTSLPDNLQAQRELTALKGKYQLIDGRKWSETTFERILEHLSPFKDSVYALDQALPARNDVNITAKVFGSKRIRESLLQAARDDKLGVFAGIVDEDDNDLFGNSVSN</sequence>